<evidence type="ECO:0000313" key="2">
    <source>
        <dbReference type="EMBL" id="GKU72664.1"/>
    </source>
</evidence>
<accession>A0AA37PMF9</accession>
<dbReference type="EMBL" id="BQYH01000016">
    <property type="protein sequence ID" value="GKU72664.1"/>
    <property type="molecule type" value="Genomic_DNA"/>
</dbReference>
<reference evidence="2" key="4">
    <citation type="submission" date="2022-04" db="EMBL/GenBank/DDBJ databases">
        <authorList>
            <person name="Komine T."/>
            <person name="Fukano H."/>
            <person name="Wada S."/>
        </authorList>
    </citation>
    <scope>NUCLEOTIDE SEQUENCE</scope>
    <source>
        <strain evidence="2">NJB18185</strain>
    </source>
</reference>
<dbReference type="InterPro" id="IPR036689">
    <property type="entry name" value="ESAT-6-like_sf"/>
</dbReference>
<reference evidence="3" key="2">
    <citation type="submission" date="2018-04" db="EMBL/GenBank/DDBJ databases">
        <title>Draft genome sequence of Mycobacterium montefiorense isolated from Japanese black salamander.</title>
        <authorList>
            <person name="Fukano H."/>
            <person name="Yoshida M."/>
            <person name="Shimizu A."/>
            <person name="Iwao H."/>
            <person name="Kurata O."/>
            <person name="Katayama Y."/>
            <person name="Omatsu T."/>
            <person name="Mizutani T."/>
            <person name="Wada S."/>
            <person name="Hoshino Y."/>
        </authorList>
    </citation>
    <scope>NUCLEOTIDE SEQUENCE [LARGE SCALE GENOMIC DNA]</scope>
    <source>
        <strain evidence="3">BS</strain>
    </source>
</reference>
<organism evidence="2 4">
    <name type="scientific">Mycobacterium montefiorense</name>
    <dbReference type="NCBI Taxonomy" id="154654"/>
    <lineage>
        <taxon>Bacteria</taxon>
        <taxon>Bacillati</taxon>
        <taxon>Actinomycetota</taxon>
        <taxon>Actinomycetes</taxon>
        <taxon>Mycobacteriales</taxon>
        <taxon>Mycobacteriaceae</taxon>
        <taxon>Mycobacterium</taxon>
        <taxon>Mycobacterium simiae complex</taxon>
    </lineage>
</organism>
<dbReference type="Gene3D" id="1.10.287.1060">
    <property type="entry name" value="ESAT-6-like"/>
    <property type="match status" value="2"/>
</dbReference>
<dbReference type="EMBL" id="BFCH01000002">
    <property type="protein sequence ID" value="GBG35855.1"/>
    <property type="molecule type" value="Genomic_DNA"/>
</dbReference>
<evidence type="ECO:0000313" key="1">
    <source>
        <dbReference type="EMBL" id="GBG35855.1"/>
    </source>
</evidence>
<name>A0AA37PMF9_9MYCO</name>
<evidence type="ECO:0000313" key="4">
    <source>
        <dbReference type="Proteomes" id="UP001139505"/>
    </source>
</evidence>
<keyword evidence="3" id="KW-1185">Reference proteome</keyword>
<sequence>MTERLTADPRAMRDMATRFDTHAQTVKDKARRMWAAYHTTGEMDQAFINIVDMLHSVRDGLVRAADQYEQTSRQSLGS</sequence>
<protein>
    <submittedName>
        <fullName evidence="2">ESAT-6-like protein EsxW</fullName>
    </submittedName>
</protein>
<comment type="caution">
    <text evidence="2">The sequence shown here is derived from an EMBL/GenBank/DDBJ whole genome shotgun (WGS) entry which is preliminary data.</text>
</comment>
<dbReference type="SUPFAM" id="SSF140453">
    <property type="entry name" value="EsxAB dimer-like"/>
    <property type="match status" value="1"/>
</dbReference>
<reference evidence="2" key="3">
    <citation type="journal article" date="2022" name="Microbiol. Resour. Announc.">
        <title>Draft Genome Sequences of Eight Mycobacterium montefiorense Strains Isolated from Salamanders in Captivity.</title>
        <authorList>
            <person name="Komine T."/>
            <person name="Ihara H."/>
            <person name="Fukano H."/>
            <person name="Hoshino Y."/>
            <person name="Kurata O."/>
            <person name="Wada S."/>
        </authorList>
    </citation>
    <scope>NUCLEOTIDE SEQUENCE</scope>
    <source>
        <strain evidence="2">NJB18185</strain>
    </source>
</reference>
<dbReference type="Proteomes" id="UP001139505">
    <property type="component" value="Unassembled WGS sequence"/>
</dbReference>
<gene>
    <name evidence="2" type="primary">esxW</name>
    <name evidence="1" type="ORF">MmonteBS_02270</name>
    <name evidence="2" type="ORF">NJB18185_24360</name>
</gene>
<reference evidence="1" key="1">
    <citation type="journal article" date="2018" name="Genome Announc.">
        <title>Draft Genome Sequence of Mycobacterium montefiorense Isolated from Japanese Black Salamander (Hynobius nigrescens).</title>
        <authorList>
            <person name="Fukano H."/>
            <person name="Yoshida M."/>
            <person name="Shimizu A."/>
            <person name="Iwao H."/>
            <person name="Katayama Y."/>
            <person name="Omatsu T."/>
            <person name="Mizutani T."/>
            <person name="Kurata O."/>
            <person name="Wada S."/>
            <person name="Hoshino Y."/>
        </authorList>
    </citation>
    <scope>NUCLEOTIDE SEQUENCE</scope>
    <source>
        <strain evidence="1">BS</strain>
    </source>
</reference>
<dbReference type="AlphaFoldDB" id="A0AA37PMF9"/>
<dbReference type="RefSeq" id="WP_409347542.1">
    <property type="nucleotide sequence ID" value="NZ_BFCH01000002.1"/>
</dbReference>
<dbReference type="Proteomes" id="UP000245060">
    <property type="component" value="Unassembled WGS sequence"/>
</dbReference>
<evidence type="ECO:0000313" key="3">
    <source>
        <dbReference type="Proteomes" id="UP000245060"/>
    </source>
</evidence>
<proteinExistence type="predicted"/>